<dbReference type="RefSeq" id="WP_155440722.1">
    <property type="nucleotide sequence ID" value="NZ_WNLA01000015.1"/>
</dbReference>
<dbReference type="InterPro" id="IPR050378">
    <property type="entry name" value="Metallo-dep_Hydrolases_sf"/>
</dbReference>
<dbReference type="EMBL" id="WNLA01000015">
    <property type="protein sequence ID" value="MTW04362.1"/>
    <property type="molecule type" value="Genomic_DNA"/>
</dbReference>
<dbReference type="PANTHER" id="PTHR11647:SF1">
    <property type="entry name" value="COLLAPSIN RESPONSE MEDIATOR PROTEIN"/>
    <property type="match status" value="1"/>
</dbReference>
<dbReference type="GO" id="GO:0005829">
    <property type="term" value="C:cytosol"/>
    <property type="evidence" value="ECO:0007669"/>
    <property type="project" value="TreeGrafter"/>
</dbReference>
<dbReference type="Pfam" id="PF07969">
    <property type="entry name" value="Amidohydro_3"/>
    <property type="match status" value="1"/>
</dbReference>
<proteinExistence type="predicted"/>
<dbReference type="InterPro" id="IPR013108">
    <property type="entry name" value="Amidohydro_3"/>
</dbReference>
<accession>A0A6L6Q5F9</accession>
<sequence>MTDFLIRGGVVIDGTGDAGYVADVRVKGETIAEIGRDLPHRGERIIDVAGCCVTPGFIESHTHYDGTMWWQPDLDPLPGYGVTTCIMGNCGFSVAPVHPDKQVQMEMVKIFSFFEDIPTEPFAGNLPWNWSDWPEYRQSLASNVQVSTNIAAYVGHIALRLAVLGMDAWNRAATKEETARMAAMLEEALKAGALGLSSNLHDHDGDDRPVPSLLADDHEMRALIAVLARYPGTSLQVIVDTFMRKTGPQATERIARLCEGLPVRVQWAGVPTLMFQKDIQAPMLDMHERFKKEGRDFWTGFAHVSPTYTLSVNRSLIFAQSNDYVWHEVVLAETEAAKRALLSDPAWRARARHSWDVAAWRHSPMARPQDLHLLNSENGAGPVKLSVADFAKQRGVHASDAMADWLLENGLQSTVHLAPFDIDEETVVRLLKDPYTVGNVSDAGAHGQMLCGGGENMRLFTHFVKATGALTLEQAVHVQTGKLARHFALADRGELKAGKRADITVFHLDEIAHRDMKKVYDVPDGKGGHGWRWTRDAAPVRLTLVNGVPTFENGKFTQAYPGQLLGPNAVQSRG</sequence>
<dbReference type="AlphaFoldDB" id="A0A6L6Q5F9"/>
<evidence type="ECO:0000259" key="1">
    <source>
        <dbReference type="Pfam" id="PF07969"/>
    </source>
</evidence>
<dbReference type="SUPFAM" id="SSF51338">
    <property type="entry name" value="Composite domain of metallo-dependent hydrolases"/>
    <property type="match status" value="1"/>
</dbReference>
<dbReference type="GO" id="GO:0016812">
    <property type="term" value="F:hydrolase activity, acting on carbon-nitrogen (but not peptide) bonds, in cyclic amides"/>
    <property type="evidence" value="ECO:0007669"/>
    <property type="project" value="TreeGrafter"/>
</dbReference>
<reference evidence="2 3" key="1">
    <citation type="submission" date="2019-11" db="EMBL/GenBank/DDBJ databases">
        <title>Type strains purchased from KCTC, JCM and DSMZ.</title>
        <authorList>
            <person name="Lu H."/>
        </authorList>
    </citation>
    <scope>NUCLEOTIDE SEQUENCE [LARGE SCALE GENOMIC DNA]</scope>
    <source>
        <strain evidence="2 3">KCTC 42409</strain>
    </source>
</reference>
<dbReference type="InterPro" id="IPR011059">
    <property type="entry name" value="Metal-dep_hydrolase_composite"/>
</dbReference>
<gene>
    <name evidence="2" type="ORF">GM668_19980</name>
</gene>
<name>A0A6L6Q5F9_9BURK</name>
<feature type="domain" description="Amidohydrolase 3" evidence="1">
    <location>
        <begin position="44"/>
        <end position="550"/>
    </location>
</feature>
<keyword evidence="3" id="KW-1185">Reference proteome</keyword>
<protein>
    <submittedName>
        <fullName evidence="2">Amidohydrolase family protein</fullName>
    </submittedName>
</protein>
<dbReference type="SUPFAM" id="SSF51556">
    <property type="entry name" value="Metallo-dependent hydrolases"/>
    <property type="match status" value="1"/>
</dbReference>
<dbReference type="InterPro" id="IPR032466">
    <property type="entry name" value="Metal_Hydrolase"/>
</dbReference>
<organism evidence="2 3">
    <name type="scientific">Pseudoduganella ginsengisoli</name>
    <dbReference type="NCBI Taxonomy" id="1462440"/>
    <lineage>
        <taxon>Bacteria</taxon>
        <taxon>Pseudomonadati</taxon>
        <taxon>Pseudomonadota</taxon>
        <taxon>Betaproteobacteria</taxon>
        <taxon>Burkholderiales</taxon>
        <taxon>Oxalobacteraceae</taxon>
        <taxon>Telluria group</taxon>
        <taxon>Pseudoduganella</taxon>
    </lineage>
</organism>
<dbReference type="OrthoDB" id="9766983at2"/>
<keyword evidence="2" id="KW-0378">Hydrolase</keyword>
<dbReference type="Gene3D" id="3.20.20.140">
    <property type="entry name" value="Metal-dependent hydrolases"/>
    <property type="match status" value="2"/>
</dbReference>
<comment type="caution">
    <text evidence="2">The sequence shown here is derived from an EMBL/GenBank/DDBJ whole genome shotgun (WGS) entry which is preliminary data.</text>
</comment>
<dbReference type="PANTHER" id="PTHR11647">
    <property type="entry name" value="HYDRANTOINASE/DIHYDROPYRIMIDINASE FAMILY MEMBER"/>
    <property type="match status" value="1"/>
</dbReference>
<evidence type="ECO:0000313" key="3">
    <source>
        <dbReference type="Proteomes" id="UP000484015"/>
    </source>
</evidence>
<dbReference type="Proteomes" id="UP000484015">
    <property type="component" value="Unassembled WGS sequence"/>
</dbReference>
<evidence type="ECO:0000313" key="2">
    <source>
        <dbReference type="EMBL" id="MTW04362.1"/>
    </source>
</evidence>